<keyword evidence="5 7" id="KW-1133">Transmembrane helix</keyword>
<keyword evidence="3" id="KW-1003">Cell membrane</keyword>
<dbReference type="PANTHER" id="PTHR33884:SF4">
    <property type="entry name" value="UPF0410 PROTEIN YEAQ"/>
    <property type="match status" value="1"/>
</dbReference>
<dbReference type="OrthoDB" id="6548416at2"/>
<feature type="transmembrane region" description="Helical" evidence="7">
    <location>
        <begin position="6"/>
        <end position="22"/>
    </location>
</feature>
<protein>
    <submittedName>
        <fullName evidence="8">GlsB/YeaQ/YmgE family stress response membrane protein</fullName>
    </submittedName>
</protein>
<accession>A0A2N5EB16</accession>
<evidence type="ECO:0000256" key="5">
    <source>
        <dbReference type="ARBA" id="ARBA00022989"/>
    </source>
</evidence>
<proteinExistence type="inferred from homology"/>
<feature type="transmembrane region" description="Helical" evidence="7">
    <location>
        <begin position="29"/>
        <end position="46"/>
    </location>
</feature>
<evidence type="ECO:0000256" key="4">
    <source>
        <dbReference type="ARBA" id="ARBA00022692"/>
    </source>
</evidence>
<evidence type="ECO:0000256" key="1">
    <source>
        <dbReference type="ARBA" id="ARBA00004651"/>
    </source>
</evidence>
<name>A0A2N5EB16_9GAMM</name>
<comment type="caution">
    <text evidence="8">The sequence shown here is derived from an EMBL/GenBank/DDBJ whole genome shotgun (WGS) entry which is preliminary data.</text>
</comment>
<dbReference type="RefSeq" id="WP_101822658.1">
    <property type="nucleotide sequence ID" value="NZ_PJZH01000002.1"/>
</dbReference>
<evidence type="ECO:0000313" key="9">
    <source>
        <dbReference type="Proteomes" id="UP000234503"/>
    </source>
</evidence>
<dbReference type="EMBL" id="PJZH01000002">
    <property type="protein sequence ID" value="PLR39317.1"/>
    <property type="molecule type" value="Genomic_DNA"/>
</dbReference>
<dbReference type="GO" id="GO:0005886">
    <property type="term" value="C:plasma membrane"/>
    <property type="evidence" value="ECO:0007669"/>
    <property type="project" value="UniProtKB-SubCell"/>
</dbReference>
<dbReference type="PANTHER" id="PTHR33884">
    <property type="entry name" value="UPF0410 PROTEIN YMGE"/>
    <property type="match status" value="1"/>
</dbReference>
<dbReference type="InterPro" id="IPR007341">
    <property type="entry name" value="Transgly_assoc"/>
</dbReference>
<keyword evidence="9" id="KW-1185">Reference proteome</keyword>
<dbReference type="AlphaFoldDB" id="A0A2N5EB16"/>
<evidence type="ECO:0000256" key="7">
    <source>
        <dbReference type="SAM" id="Phobius"/>
    </source>
</evidence>
<reference evidence="8 9" key="1">
    <citation type="submission" date="2017-12" db="EMBL/GenBank/DDBJ databases">
        <title>Characterization of six clinical isolates of Enterochimera gen. nov., a novel genus of the Yersiniaciae family and the three species Enterochimera arupensis sp. nov., Enterochimera coloradensis sp. nov, and Enterochimera californica sp. nov.</title>
        <authorList>
            <person name="Rossi A."/>
            <person name="Fisher M."/>
        </authorList>
    </citation>
    <scope>NUCLEOTIDE SEQUENCE [LARGE SCALE GENOMIC DNA]</scope>
    <source>
        <strain evidence="9">2016-Iso4</strain>
    </source>
</reference>
<sequence>MGLISWIILGLAVGLLAKVFLPGKEGGSVILWVVLAISGALVGGYISTYLESGSLAGFSFRSLLIALTGAILILFVYRKRTY</sequence>
<feature type="transmembrane region" description="Helical" evidence="7">
    <location>
        <begin position="58"/>
        <end position="77"/>
    </location>
</feature>
<evidence type="ECO:0000256" key="2">
    <source>
        <dbReference type="ARBA" id="ARBA00011006"/>
    </source>
</evidence>
<evidence type="ECO:0000313" key="8">
    <source>
        <dbReference type="EMBL" id="PLR39317.1"/>
    </source>
</evidence>
<evidence type="ECO:0000256" key="3">
    <source>
        <dbReference type="ARBA" id="ARBA00022475"/>
    </source>
</evidence>
<keyword evidence="4 7" id="KW-0812">Transmembrane</keyword>
<gene>
    <name evidence="8" type="ORF">CYR32_03600</name>
</gene>
<dbReference type="Proteomes" id="UP000234503">
    <property type="component" value="Unassembled WGS sequence"/>
</dbReference>
<keyword evidence="6 7" id="KW-0472">Membrane</keyword>
<evidence type="ECO:0000256" key="6">
    <source>
        <dbReference type="ARBA" id="ARBA00023136"/>
    </source>
</evidence>
<dbReference type="Pfam" id="PF04226">
    <property type="entry name" value="Transgly_assoc"/>
    <property type="match status" value="1"/>
</dbReference>
<comment type="subcellular location">
    <subcellularLocation>
        <location evidence="1">Cell membrane</location>
        <topology evidence="1">Multi-pass membrane protein</topology>
    </subcellularLocation>
</comment>
<comment type="similarity">
    <text evidence="2">Belongs to the UPF0410 family.</text>
</comment>
<organism evidence="8 9">
    <name type="scientific">Chimaeribacter coloradensis</name>
    <dbReference type="NCBI Taxonomy" id="2060068"/>
    <lineage>
        <taxon>Bacteria</taxon>
        <taxon>Pseudomonadati</taxon>
        <taxon>Pseudomonadota</taxon>
        <taxon>Gammaproteobacteria</taxon>
        <taxon>Enterobacterales</taxon>
        <taxon>Yersiniaceae</taxon>
        <taxon>Chimaeribacter</taxon>
    </lineage>
</organism>